<evidence type="ECO:0000256" key="1">
    <source>
        <dbReference type="ARBA" id="ARBA00022801"/>
    </source>
</evidence>
<keyword evidence="2 3" id="KW-0119">Carbohydrate metabolism</keyword>
<dbReference type="InterPro" id="IPR006148">
    <property type="entry name" value="Glc/Gal-6P_isomerase"/>
</dbReference>
<feature type="active site" description="Proton acceptor; for enolization step" evidence="3">
    <location>
        <position position="63"/>
    </location>
</feature>
<name>A0ABT9VIN2_9BACI</name>
<dbReference type="CDD" id="cd01399">
    <property type="entry name" value="GlcN6P_deaminase"/>
    <property type="match status" value="1"/>
</dbReference>
<dbReference type="GO" id="GO:0004342">
    <property type="term" value="F:glucosamine-6-phosphate deaminase activity"/>
    <property type="evidence" value="ECO:0007669"/>
    <property type="project" value="UniProtKB-EC"/>
</dbReference>
<dbReference type="RefSeq" id="WP_306978323.1">
    <property type="nucleotide sequence ID" value="NZ_JAUSTQ010000019.1"/>
</dbReference>
<comment type="catalytic activity">
    <reaction evidence="3">
        <text>alpha-D-glucosamine 6-phosphate + H2O = beta-D-fructose 6-phosphate + NH4(+)</text>
        <dbReference type="Rhea" id="RHEA:12172"/>
        <dbReference type="ChEBI" id="CHEBI:15377"/>
        <dbReference type="ChEBI" id="CHEBI:28938"/>
        <dbReference type="ChEBI" id="CHEBI:57634"/>
        <dbReference type="ChEBI" id="CHEBI:75989"/>
        <dbReference type="EC" id="3.5.99.6"/>
    </reaction>
</comment>
<evidence type="ECO:0000313" key="6">
    <source>
        <dbReference type="Proteomes" id="UP001224359"/>
    </source>
</evidence>
<dbReference type="InterPro" id="IPR018321">
    <property type="entry name" value="Glucosamine6P_isomerase_CS"/>
</dbReference>
<feature type="active site" description="For ring-opening step" evidence="3">
    <location>
        <position position="130"/>
    </location>
</feature>
<dbReference type="EMBL" id="JAUSTQ010000019">
    <property type="protein sequence ID" value="MDQ0160818.1"/>
    <property type="molecule type" value="Genomic_DNA"/>
</dbReference>
<dbReference type="SUPFAM" id="SSF100950">
    <property type="entry name" value="NagB/RpiA/CoA transferase-like"/>
    <property type="match status" value="1"/>
</dbReference>
<evidence type="ECO:0000313" key="5">
    <source>
        <dbReference type="EMBL" id="MDQ0160818.1"/>
    </source>
</evidence>
<sequence length="231" mass="26046">MNVIRTEHYDTMSQSVADYVQEFVKEQEHPVLGLATGSTPVGFYESIRHSKPDWSHVTTFNLDEYVGVSPNHPQSYRTFMERHLFSEIPVKESHIPDGQAQDLTTECDRYEQLIAEKGSIDLQILGLGHNGHIGFNEPGTSFHSRTHIVDLAETTRQANARFFGSIDDVPTQAITMGIQTIMEAKKIILMVSGQGKEHAFNRLMEGKIDEQFPASVLHHHPDVTVYVSEVE</sequence>
<dbReference type="Pfam" id="PF01182">
    <property type="entry name" value="Glucosamine_iso"/>
    <property type="match status" value="1"/>
</dbReference>
<feature type="active site" description="For ring-opening step" evidence="3">
    <location>
        <position position="137"/>
    </location>
</feature>
<dbReference type="NCBIfam" id="TIGR00502">
    <property type="entry name" value="nagB"/>
    <property type="match status" value="1"/>
</dbReference>
<gene>
    <name evidence="3" type="primary">nagB</name>
    <name evidence="5" type="ORF">J2S77_002825</name>
</gene>
<evidence type="ECO:0000259" key="4">
    <source>
        <dbReference type="Pfam" id="PF01182"/>
    </source>
</evidence>
<organism evidence="5 6">
    <name type="scientific">Alkalibacillus salilacus</name>
    <dbReference type="NCBI Taxonomy" id="284582"/>
    <lineage>
        <taxon>Bacteria</taxon>
        <taxon>Bacillati</taxon>
        <taxon>Bacillota</taxon>
        <taxon>Bacilli</taxon>
        <taxon>Bacillales</taxon>
        <taxon>Bacillaceae</taxon>
        <taxon>Alkalibacillus</taxon>
    </lineage>
</organism>
<evidence type="ECO:0000256" key="2">
    <source>
        <dbReference type="ARBA" id="ARBA00023277"/>
    </source>
</evidence>
<feature type="active site" description="Proton acceptor; for ring-opening step" evidence="3">
    <location>
        <position position="132"/>
    </location>
</feature>
<dbReference type="Gene3D" id="3.40.50.1360">
    <property type="match status" value="1"/>
</dbReference>
<feature type="domain" description="Glucosamine/galactosamine-6-phosphate isomerase" evidence="4">
    <location>
        <begin position="9"/>
        <end position="220"/>
    </location>
</feature>
<keyword evidence="1 3" id="KW-0378">Hydrolase</keyword>
<proteinExistence type="inferred from homology"/>
<keyword evidence="6" id="KW-1185">Reference proteome</keyword>
<dbReference type="InterPro" id="IPR037171">
    <property type="entry name" value="NagB/RpiA_transferase-like"/>
</dbReference>
<protein>
    <recommendedName>
        <fullName evidence="3">Glucosamine-6-phosphate deaminase</fullName>
        <ecNumber evidence="3">3.5.99.6</ecNumber>
    </recommendedName>
    <alternativeName>
        <fullName evidence="3">GlcN6P deaminase</fullName>
        <shortName evidence="3">GNPDA</shortName>
    </alternativeName>
    <alternativeName>
        <fullName evidence="3">Glucosamine-6-phosphate isomerase</fullName>
    </alternativeName>
</protein>
<comment type="pathway">
    <text evidence="3">Amino-sugar metabolism; N-acetylneuraminate degradation; D-fructose 6-phosphate from N-acetylneuraminate: step 5/5.</text>
</comment>
<comment type="similarity">
    <text evidence="3">Belongs to the glucosamine/galactosamine-6-phosphate isomerase family. NagB subfamily.</text>
</comment>
<dbReference type="PANTHER" id="PTHR11280:SF5">
    <property type="entry name" value="GLUCOSAMINE-6-PHOSPHATE ISOMERASE"/>
    <property type="match status" value="1"/>
</dbReference>
<dbReference type="PROSITE" id="PS01161">
    <property type="entry name" value="GLC_GALNAC_ISOMERASE"/>
    <property type="match status" value="1"/>
</dbReference>
<dbReference type="Proteomes" id="UP001224359">
    <property type="component" value="Unassembled WGS sequence"/>
</dbReference>
<dbReference type="InterPro" id="IPR004547">
    <property type="entry name" value="Glucosamine6P_isomerase"/>
</dbReference>
<comment type="function">
    <text evidence="3">Catalyzes the reversible isomerization-deamination of glucosamine 6-phosphate (GlcN6P) to form fructose 6-phosphate (Fru6P) and ammonium ion.</text>
</comment>
<evidence type="ECO:0000256" key="3">
    <source>
        <dbReference type="HAMAP-Rule" id="MF_01241"/>
    </source>
</evidence>
<comment type="caution">
    <text evidence="5">The sequence shown here is derived from an EMBL/GenBank/DDBJ whole genome shotgun (WGS) entry which is preliminary data.</text>
</comment>
<accession>A0ABT9VIN2</accession>
<comment type="caution">
    <text evidence="3">Lacks conserved residue(s) required for the propagation of feature annotation.</text>
</comment>
<dbReference type="PANTHER" id="PTHR11280">
    <property type="entry name" value="GLUCOSAMINE-6-PHOSPHATE ISOMERASE"/>
    <property type="match status" value="1"/>
</dbReference>
<dbReference type="EC" id="3.5.99.6" evidence="3"/>
<reference evidence="5 6" key="1">
    <citation type="submission" date="2023-07" db="EMBL/GenBank/DDBJ databases">
        <title>Genomic Encyclopedia of Type Strains, Phase IV (KMG-IV): sequencing the most valuable type-strain genomes for metagenomic binning, comparative biology and taxonomic classification.</title>
        <authorList>
            <person name="Goeker M."/>
        </authorList>
    </citation>
    <scope>NUCLEOTIDE SEQUENCE [LARGE SCALE GENOMIC DNA]</scope>
    <source>
        <strain evidence="5 6">DSM 16460</strain>
    </source>
</reference>
<dbReference type="HAMAP" id="MF_01241">
    <property type="entry name" value="GlcN6P_deamin"/>
    <property type="match status" value="1"/>
</dbReference>